<proteinExistence type="predicted"/>
<dbReference type="AlphaFoldDB" id="A0A371P819"/>
<sequence length="125" mass="14321">MGPISASELVAELERRRREDPVHRAELERIEAETAERRRLLAIAEQALVEDLHAVGIDVSSIWDLHKVLDARPKAIPVLMEHLALDYPDRVLEGIGIGLDHRSVRAWWSSLREMMLTTDRDVVRD</sequence>
<dbReference type="RefSeq" id="WP_147393533.1">
    <property type="nucleotide sequence ID" value="NZ_JBHSOI010000001.1"/>
</dbReference>
<comment type="caution">
    <text evidence="1">The sequence shown here is derived from an EMBL/GenBank/DDBJ whole genome shotgun (WGS) entry which is preliminary data.</text>
</comment>
<organism evidence="1 2">
    <name type="scientific">Aeromicrobium endophyticum</name>
    <dbReference type="NCBI Taxonomy" id="2292704"/>
    <lineage>
        <taxon>Bacteria</taxon>
        <taxon>Bacillati</taxon>
        <taxon>Actinomycetota</taxon>
        <taxon>Actinomycetes</taxon>
        <taxon>Propionibacteriales</taxon>
        <taxon>Nocardioidaceae</taxon>
        <taxon>Aeromicrobium</taxon>
    </lineage>
</organism>
<evidence type="ECO:0000313" key="1">
    <source>
        <dbReference type="EMBL" id="REK72124.1"/>
    </source>
</evidence>
<dbReference type="EMBL" id="QUBR01000001">
    <property type="protein sequence ID" value="REK72124.1"/>
    <property type="molecule type" value="Genomic_DNA"/>
</dbReference>
<reference evidence="1 2" key="1">
    <citation type="submission" date="2018-08" db="EMBL/GenBank/DDBJ databases">
        <title>Aeromicrobium sp. M2KJ-4, whole genome shotgun sequence.</title>
        <authorList>
            <person name="Tuo L."/>
        </authorList>
    </citation>
    <scope>NUCLEOTIDE SEQUENCE [LARGE SCALE GENOMIC DNA]</scope>
    <source>
        <strain evidence="1 2">M2KJ-4</strain>
    </source>
</reference>
<evidence type="ECO:0000313" key="2">
    <source>
        <dbReference type="Proteomes" id="UP000265581"/>
    </source>
</evidence>
<accession>A0A371P819</accession>
<dbReference type="OrthoDB" id="712058at2"/>
<dbReference type="Proteomes" id="UP000265581">
    <property type="component" value="Unassembled WGS sequence"/>
</dbReference>
<keyword evidence="2" id="KW-1185">Reference proteome</keyword>
<gene>
    <name evidence="1" type="ORF">DX116_00265</name>
</gene>
<protein>
    <submittedName>
        <fullName evidence="1">Uncharacterized protein</fullName>
    </submittedName>
</protein>
<name>A0A371P819_9ACTN</name>